<name>A0ABT4D8E4_9CLOT</name>
<comment type="caution">
    <text evidence="1">The sequence shown here is derived from an EMBL/GenBank/DDBJ whole genome shotgun (WGS) entry which is preliminary data.</text>
</comment>
<gene>
    <name evidence="1" type="ORF">OW729_04860</name>
</gene>
<proteinExistence type="predicted"/>
<evidence type="ECO:0000313" key="1">
    <source>
        <dbReference type="EMBL" id="MCY6957933.1"/>
    </source>
</evidence>
<sequence>MIIINNYSEIDLKMVKIGEKFEVQKGKRKAIYKIIESINFEGCYDLLRCENMGYSCSTYVWREKHLTGCGSIVGCMEQAYDIT</sequence>
<dbReference type="EMBL" id="JAPQFJ010000003">
    <property type="protein sequence ID" value="MCY6957933.1"/>
    <property type="molecule type" value="Genomic_DNA"/>
</dbReference>
<reference evidence="1" key="1">
    <citation type="submission" date="2022-12" db="EMBL/GenBank/DDBJ databases">
        <title>Clostridium sp. nov., isolated from industrial wastewater.</title>
        <authorList>
            <person name="Jiayan W."/>
        </authorList>
    </citation>
    <scope>NUCLEOTIDE SEQUENCE</scope>
    <source>
        <strain evidence="1">ZC22-4</strain>
    </source>
</reference>
<keyword evidence="2" id="KW-1185">Reference proteome</keyword>
<dbReference type="Proteomes" id="UP001144612">
    <property type="component" value="Unassembled WGS sequence"/>
</dbReference>
<evidence type="ECO:0000313" key="2">
    <source>
        <dbReference type="Proteomes" id="UP001144612"/>
    </source>
</evidence>
<accession>A0ABT4D8E4</accession>
<protein>
    <submittedName>
        <fullName evidence="1">Uncharacterized protein</fullName>
    </submittedName>
</protein>
<organism evidence="1 2">
    <name type="scientific">Clostridium brassicae</name>
    <dbReference type="NCBI Taxonomy" id="2999072"/>
    <lineage>
        <taxon>Bacteria</taxon>
        <taxon>Bacillati</taxon>
        <taxon>Bacillota</taxon>
        <taxon>Clostridia</taxon>
        <taxon>Eubacteriales</taxon>
        <taxon>Clostridiaceae</taxon>
        <taxon>Clostridium</taxon>
    </lineage>
</organism>
<dbReference type="RefSeq" id="WP_268060333.1">
    <property type="nucleotide sequence ID" value="NZ_JAPQFJ010000003.1"/>
</dbReference>